<dbReference type="GO" id="GO:0016787">
    <property type="term" value="F:hydrolase activity"/>
    <property type="evidence" value="ECO:0007669"/>
    <property type="project" value="UniProtKB-KW"/>
</dbReference>
<reference evidence="3 4" key="1">
    <citation type="submission" date="2018-07" db="EMBL/GenBank/DDBJ databases">
        <title>Complete genome sequencing of Ornithinimicrobium sp. AMA3305.</title>
        <authorList>
            <person name="Bae J.-W."/>
        </authorList>
    </citation>
    <scope>NUCLEOTIDE SEQUENCE [LARGE SCALE GENOMIC DNA]</scope>
    <source>
        <strain evidence="3 4">AMA3305</strain>
    </source>
</reference>
<accession>A0A345NMR6</accession>
<dbReference type="Gene3D" id="3.60.110.10">
    <property type="entry name" value="Carbon-nitrogen hydrolase"/>
    <property type="match status" value="1"/>
</dbReference>
<keyword evidence="4" id="KW-1185">Reference proteome</keyword>
<organism evidence="3 4">
    <name type="scientific">Ornithinimicrobium avium</name>
    <dbReference type="NCBI Taxonomy" id="2283195"/>
    <lineage>
        <taxon>Bacteria</taxon>
        <taxon>Bacillati</taxon>
        <taxon>Actinomycetota</taxon>
        <taxon>Actinomycetes</taxon>
        <taxon>Micrococcales</taxon>
        <taxon>Ornithinimicrobiaceae</taxon>
        <taxon>Ornithinimicrobium</taxon>
    </lineage>
</organism>
<dbReference type="PROSITE" id="PS01227">
    <property type="entry name" value="UPF0012"/>
    <property type="match status" value="1"/>
</dbReference>
<dbReference type="InterPro" id="IPR003010">
    <property type="entry name" value="C-N_Hydrolase"/>
</dbReference>
<dbReference type="Proteomes" id="UP000253790">
    <property type="component" value="Chromosome"/>
</dbReference>
<evidence type="ECO:0000259" key="2">
    <source>
        <dbReference type="PROSITE" id="PS50263"/>
    </source>
</evidence>
<dbReference type="InterPro" id="IPR001110">
    <property type="entry name" value="UPF0012_CS"/>
</dbReference>
<evidence type="ECO:0000256" key="1">
    <source>
        <dbReference type="ARBA" id="ARBA00010613"/>
    </source>
</evidence>
<dbReference type="CDD" id="cd07581">
    <property type="entry name" value="nitrilase_3"/>
    <property type="match status" value="1"/>
</dbReference>
<dbReference type="PROSITE" id="PS50263">
    <property type="entry name" value="CN_HYDROLASE"/>
    <property type="match status" value="1"/>
</dbReference>
<dbReference type="PANTHER" id="PTHR23088:SF27">
    <property type="entry name" value="DEAMINATED GLUTATHIONE AMIDASE"/>
    <property type="match status" value="1"/>
</dbReference>
<evidence type="ECO:0000313" key="4">
    <source>
        <dbReference type="Proteomes" id="UP000253790"/>
    </source>
</evidence>
<dbReference type="KEGG" id="orn:DV701_09525"/>
<evidence type="ECO:0000313" key="3">
    <source>
        <dbReference type="EMBL" id="AXH96324.1"/>
    </source>
</evidence>
<dbReference type="RefSeq" id="WP_114928089.1">
    <property type="nucleotide sequence ID" value="NZ_CP031229.1"/>
</dbReference>
<dbReference type="PANTHER" id="PTHR23088">
    <property type="entry name" value="NITRILASE-RELATED"/>
    <property type="match status" value="1"/>
</dbReference>
<dbReference type="Pfam" id="PF00795">
    <property type="entry name" value="CN_hydrolase"/>
    <property type="match status" value="1"/>
</dbReference>
<dbReference type="AlphaFoldDB" id="A0A345NMR6"/>
<dbReference type="SUPFAM" id="SSF56317">
    <property type="entry name" value="Carbon-nitrogen hydrolase"/>
    <property type="match status" value="1"/>
</dbReference>
<gene>
    <name evidence="3" type="ORF">DV701_09525</name>
</gene>
<name>A0A345NMR6_9MICO</name>
<feature type="domain" description="CN hydrolase" evidence="2">
    <location>
        <begin position="3"/>
        <end position="241"/>
    </location>
</feature>
<dbReference type="OrthoDB" id="9811121at2"/>
<dbReference type="EMBL" id="CP031229">
    <property type="protein sequence ID" value="AXH96324.1"/>
    <property type="molecule type" value="Genomic_DNA"/>
</dbReference>
<proteinExistence type="inferred from homology"/>
<comment type="similarity">
    <text evidence="1">Belongs to the carbon-nitrogen hydrolase superfamily. NIT1/NIT2 family.</text>
</comment>
<protein>
    <submittedName>
        <fullName evidence="3">Carbon-nitrogen hydrolase family protein</fullName>
    </submittedName>
</protein>
<dbReference type="InterPro" id="IPR036526">
    <property type="entry name" value="C-N_Hydrolase_sf"/>
</dbReference>
<keyword evidence="3" id="KW-0378">Hydrolase</keyword>
<sequence>MSLTVAVAQYSPTQDTAENLATIESLLRRAAERGARLVVLPEYAVFTVPDMGERLVQTAEPLDGPTVTRLREIVAALDLAVVVGVNEEAGENRIHNTLLGLRGGEVVATYRKVHLYDAFGYTESDRVVPGTPGVPELLEVDGFRVGMQTCYDLRFPESSRVLVDAGADVLAVPAQWVPGPLKEDHWTTLVRARAVENTAYVMAAGQTPRTGIGGSAVVDPAGVTLAGVGEVPGIGVAVLDRDRLTQVRSVNPALARRRYRVVPDEDATR</sequence>